<dbReference type="Pfam" id="PF13391">
    <property type="entry name" value="HNH_2"/>
    <property type="match status" value="1"/>
</dbReference>
<name>A0A8T9BBY5_9HELO</name>
<evidence type="ECO:0000256" key="1">
    <source>
        <dbReference type="SAM" id="MobiDB-lite"/>
    </source>
</evidence>
<gene>
    <name evidence="3" type="ORF">LARI1_G005530</name>
</gene>
<evidence type="ECO:0000313" key="3">
    <source>
        <dbReference type="EMBL" id="TVY17235.1"/>
    </source>
</evidence>
<reference evidence="3 4" key="1">
    <citation type="submission" date="2018-05" db="EMBL/GenBank/DDBJ databases">
        <title>Whole genome sequencing for identification of molecular markers to develop diagnostic detection tools for the regulated plant pathogen Lachnellula willkommii.</title>
        <authorList>
            <person name="Giroux E."/>
            <person name="Bilodeau G."/>
        </authorList>
    </citation>
    <scope>NUCLEOTIDE SEQUENCE [LARGE SCALE GENOMIC DNA]</scope>
    <source>
        <strain evidence="3 4">CBS 203.66</strain>
    </source>
</reference>
<dbReference type="InterPro" id="IPR003615">
    <property type="entry name" value="HNH_nuc"/>
</dbReference>
<evidence type="ECO:0000259" key="2">
    <source>
        <dbReference type="Pfam" id="PF13391"/>
    </source>
</evidence>
<dbReference type="AlphaFoldDB" id="A0A8T9BBY5"/>
<dbReference type="Proteomes" id="UP000469559">
    <property type="component" value="Unassembled WGS sequence"/>
</dbReference>
<protein>
    <recommendedName>
        <fullName evidence="2">HNH nuclease domain-containing protein</fullName>
    </recommendedName>
</protein>
<keyword evidence="4" id="KW-1185">Reference proteome</keyword>
<dbReference type="OrthoDB" id="3545258at2759"/>
<feature type="domain" description="HNH nuclease" evidence="2">
    <location>
        <begin position="139"/>
        <end position="227"/>
    </location>
</feature>
<organism evidence="3 4">
    <name type="scientific">Lachnellula arida</name>
    <dbReference type="NCBI Taxonomy" id="1316785"/>
    <lineage>
        <taxon>Eukaryota</taxon>
        <taxon>Fungi</taxon>
        <taxon>Dikarya</taxon>
        <taxon>Ascomycota</taxon>
        <taxon>Pezizomycotina</taxon>
        <taxon>Leotiomycetes</taxon>
        <taxon>Helotiales</taxon>
        <taxon>Lachnaceae</taxon>
        <taxon>Lachnellula</taxon>
    </lineage>
</organism>
<evidence type="ECO:0000313" key="4">
    <source>
        <dbReference type="Proteomes" id="UP000469559"/>
    </source>
</evidence>
<feature type="region of interest" description="Disordered" evidence="1">
    <location>
        <begin position="86"/>
        <end position="129"/>
    </location>
</feature>
<dbReference type="EMBL" id="QGMF01000275">
    <property type="protein sequence ID" value="TVY17235.1"/>
    <property type="molecule type" value="Genomic_DNA"/>
</dbReference>
<accession>A0A8T9BBY5</accession>
<comment type="caution">
    <text evidence="3">The sequence shown here is derived from an EMBL/GenBank/DDBJ whole genome shotgun (WGS) entry which is preliminary data.</text>
</comment>
<feature type="compositionally biased region" description="Low complexity" evidence="1">
    <location>
        <begin position="94"/>
        <end position="105"/>
    </location>
</feature>
<sequence length="405" mass="45265">MASLQQADEEDYNLPSEERLGLLQRLQDACGDGPPHFWAACHLCDTKKLLVLVQIAEMSPETIHVIAGQTRNMIGCWNQFDRTLSRTTTPRPESAASAASSHQSSVQDTDSPPAKRLKTSISRSKSARDNAEQRDGYCCVLTGQPSIDDAHIFPFCMIQKEEPDAFRTRHSFWHMLKNFWPKEKVAAWEAEIFPLGTHSSGIETARNLITLSKDTHNLWNRGAFAIKPILKSEDDTALIIQFFWQSKQKDIQPTMNLLTAPQSTKDLDSNIGAFESNSRSFLVDMRRSQPQKVKSGDIFELKTDDPEARPLPSFGLLEMQWYLQRITGMAGAADVEEDWGEGGWDDEIGNPGLDEIGGTSFISGDPTSDPVAPGTEYILPLMEGSKNYIEGVQREEGQKGEWEIT</sequence>
<proteinExistence type="predicted"/>